<feature type="transmembrane region" description="Helical" evidence="1">
    <location>
        <begin position="12"/>
        <end position="30"/>
    </location>
</feature>
<reference evidence="2 3" key="1">
    <citation type="submission" date="2016-01" db="EMBL/GenBank/DDBJ databases">
        <title>Draft genome sequences of Microbacterium laevaniformans LCDC 91-0039 and the type strain of Microbacterium hominis LCDC 84-209.</title>
        <authorList>
            <person name="Bernier A.-M."/>
            <person name="Bernard K."/>
        </authorList>
    </citation>
    <scope>NUCLEOTIDE SEQUENCE [LARGE SCALE GENOMIC DNA]</scope>
    <source>
        <strain evidence="2 3">LCDC 91-0039</strain>
    </source>
</reference>
<protein>
    <submittedName>
        <fullName evidence="2">Uncharacterized protein</fullName>
    </submittedName>
</protein>
<evidence type="ECO:0000313" key="3">
    <source>
        <dbReference type="Proteomes" id="UP000075357"/>
    </source>
</evidence>
<dbReference type="EMBL" id="LRAD01000017">
    <property type="protein sequence ID" value="KXZ61586.1"/>
    <property type="molecule type" value="Genomic_DNA"/>
</dbReference>
<organism evidence="2 3">
    <name type="scientific">Microbacterium laevaniformans</name>
    <dbReference type="NCBI Taxonomy" id="36807"/>
    <lineage>
        <taxon>Bacteria</taxon>
        <taxon>Bacillati</taxon>
        <taxon>Actinomycetota</taxon>
        <taxon>Actinomycetes</taxon>
        <taxon>Micrococcales</taxon>
        <taxon>Microbacteriaceae</taxon>
        <taxon>Microbacterium</taxon>
    </lineage>
</organism>
<keyword evidence="1" id="KW-0472">Membrane</keyword>
<dbReference type="PATRIC" id="fig|36807.3.peg.602"/>
<comment type="caution">
    <text evidence="2">The sequence shown here is derived from an EMBL/GenBank/DDBJ whole genome shotgun (WGS) entry which is preliminary data.</text>
</comment>
<dbReference type="RefSeq" id="WP_061681759.1">
    <property type="nucleotide sequence ID" value="NZ_LRAD01000017.1"/>
</dbReference>
<dbReference type="Proteomes" id="UP000075357">
    <property type="component" value="Unassembled WGS sequence"/>
</dbReference>
<dbReference type="AlphaFoldDB" id="A0A150HHI0"/>
<dbReference type="STRING" id="36807.Mlaev_00584"/>
<keyword evidence="1" id="KW-1133">Transmembrane helix</keyword>
<sequence>MSTKLGADPLGPLIGGVGFATVFLSSLLGFAPWSLFWLVVAASAGLGFLNSALAVLLEESAYHRFSRTRDVLNLLAAGAIEPVWFHAAHAWWRTIGLVRAVTRRKAEWGTQQRSGFTPTRSR</sequence>
<keyword evidence="3" id="KW-1185">Reference proteome</keyword>
<accession>A0A150HHI0</accession>
<name>A0A150HHI0_9MICO</name>
<proteinExistence type="predicted"/>
<evidence type="ECO:0000256" key="1">
    <source>
        <dbReference type="SAM" id="Phobius"/>
    </source>
</evidence>
<gene>
    <name evidence="2" type="ORF">Mlaev_00584</name>
</gene>
<feature type="transmembrane region" description="Helical" evidence="1">
    <location>
        <begin position="36"/>
        <end position="57"/>
    </location>
</feature>
<keyword evidence="1" id="KW-0812">Transmembrane</keyword>
<evidence type="ECO:0000313" key="2">
    <source>
        <dbReference type="EMBL" id="KXZ61586.1"/>
    </source>
</evidence>